<keyword evidence="3" id="KW-0041">Annexin</keyword>
<feature type="non-terminal residue" evidence="5">
    <location>
        <position position="1"/>
    </location>
</feature>
<dbReference type="Proteomes" id="UP001153148">
    <property type="component" value="Unassembled WGS sequence"/>
</dbReference>
<name>A0ABN7P0P8_TIMPD</name>
<feature type="transmembrane region" description="Helical" evidence="4">
    <location>
        <begin position="20"/>
        <end position="37"/>
    </location>
</feature>
<proteinExistence type="inferred from homology"/>
<dbReference type="EMBL" id="CAJPIN010015590">
    <property type="protein sequence ID" value="CAG2061360.1"/>
    <property type="molecule type" value="Genomic_DNA"/>
</dbReference>
<reference evidence="5" key="1">
    <citation type="submission" date="2021-03" db="EMBL/GenBank/DDBJ databases">
        <authorList>
            <person name="Tran Van P."/>
        </authorList>
    </citation>
    <scope>NUCLEOTIDE SEQUENCE</scope>
</reference>
<dbReference type="InterPro" id="IPR018502">
    <property type="entry name" value="Annexin_repeat"/>
</dbReference>
<keyword evidence="4" id="KW-1133">Transmembrane helix</keyword>
<accession>A0ABN7P0P8</accession>
<gene>
    <name evidence="5" type="ORF">TPAB3V08_LOCUS8314</name>
</gene>
<dbReference type="InterPro" id="IPR037104">
    <property type="entry name" value="Annexin_sf"/>
</dbReference>
<dbReference type="SUPFAM" id="SSF47874">
    <property type="entry name" value="Annexin"/>
    <property type="match status" value="1"/>
</dbReference>
<comment type="caution">
    <text evidence="5">The sequence shown here is derived from an EMBL/GenBank/DDBJ whole genome shotgun (WGS) entry which is preliminary data.</text>
</comment>
<evidence type="ECO:0000256" key="2">
    <source>
        <dbReference type="ARBA" id="ARBA00022737"/>
    </source>
</evidence>
<evidence type="ECO:0000256" key="1">
    <source>
        <dbReference type="ARBA" id="ARBA00007831"/>
    </source>
</evidence>
<keyword evidence="4" id="KW-0812">Transmembrane</keyword>
<evidence type="ECO:0008006" key="7">
    <source>
        <dbReference type="Google" id="ProtNLM"/>
    </source>
</evidence>
<keyword evidence="2" id="KW-0677">Repeat</keyword>
<evidence type="ECO:0000313" key="6">
    <source>
        <dbReference type="Proteomes" id="UP001153148"/>
    </source>
</evidence>
<evidence type="ECO:0000256" key="4">
    <source>
        <dbReference type="SAM" id="Phobius"/>
    </source>
</evidence>
<evidence type="ECO:0000313" key="5">
    <source>
        <dbReference type="EMBL" id="CAG2061360.1"/>
    </source>
</evidence>
<dbReference type="Gene3D" id="1.10.220.10">
    <property type="entry name" value="Annexin"/>
    <property type="match status" value="1"/>
</dbReference>
<dbReference type="Pfam" id="PF00191">
    <property type="entry name" value="Annexin"/>
    <property type="match status" value="1"/>
</dbReference>
<organism evidence="5 6">
    <name type="scientific">Timema podura</name>
    <name type="common">Walking stick</name>
    <dbReference type="NCBI Taxonomy" id="61482"/>
    <lineage>
        <taxon>Eukaryota</taxon>
        <taxon>Metazoa</taxon>
        <taxon>Ecdysozoa</taxon>
        <taxon>Arthropoda</taxon>
        <taxon>Hexapoda</taxon>
        <taxon>Insecta</taxon>
        <taxon>Pterygota</taxon>
        <taxon>Neoptera</taxon>
        <taxon>Polyneoptera</taxon>
        <taxon>Phasmatodea</taxon>
        <taxon>Timematodea</taxon>
        <taxon>Timematoidea</taxon>
        <taxon>Timematidae</taxon>
        <taxon>Timema</taxon>
    </lineage>
</organism>
<keyword evidence="4" id="KW-0472">Membrane</keyword>
<sequence>GTIHGASVLNSELSAMKLNAAFLGPIVDTGMIIRVLISHTNKQRQAIKRHYRILYGKLPANSTQRKLAFTSGQRSPMSA</sequence>
<keyword evidence="6" id="KW-1185">Reference proteome</keyword>
<evidence type="ECO:0000256" key="3">
    <source>
        <dbReference type="ARBA" id="ARBA00023216"/>
    </source>
</evidence>
<protein>
    <recommendedName>
        <fullName evidence="7">Annexin</fullName>
    </recommendedName>
</protein>
<comment type="similarity">
    <text evidence="1">Belongs to the annexin family.</text>
</comment>